<evidence type="ECO:0000313" key="1">
    <source>
        <dbReference type="EMBL" id="MED6158664.1"/>
    </source>
</evidence>
<comment type="caution">
    <text evidence="1">The sequence shown here is derived from an EMBL/GenBank/DDBJ whole genome shotgun (WGS) entry which is preliminary data.</text>
</comment>
<accession>A0ABU6UCC0</accession>
<keyword evidence="2" id="KW-1185">Reference proteome</keyword>
<reference evidence="1 2" key="1">
    <citation type="journal article" date="2023" name="Plants (Basel)">
        <title>Bridging the Gap: Combining Genomics and Transcriptomics Approaches to Understand Stylosanthes scabra, an Orphan Legume from the Brazilian Caatinga.</title>
        <authorList>
            <person name="Ferreira-Neto J.R.C."/>
            <person name="da Silva M.D."/>
            <person name="Binneck E."/>
            <person name="de Melo N.F."/>
            <person name="da Silva R.H."/>
            <person name="de Melo A.L.T.M."/>
            <person name="Pandolfi V."/>
            <person name="Bustamante F.O."/>
            <person name="Brasileiro-Vidal A.C."/>
            <person name="Benko-Iseppon A.M."/>
        </authorList>
    </citation>
    <scope>NUCLEOTIDE SEQUENCE [LARGE SCALE GENOMIC DNA]</scope>
    <source>
        <tissue evidence="1">Leaves</tissue>
    </source>
</reference>
<dbReference type="Proteomes" id="UP001341840">
    <property type="component" value="Unassembled WGS sequence"/>
</dbReference>
<proteinExistence type="predicted"/>
<gene>
    <name evidence="1" type="ORF">PIB30_034813</name>
</gene>
<protein>
    <submittedName>
        <fullName evidence="1">Uncharacterized protein</fullName>
    </submittedName>
</protein>
<sequence>MYGPSSANSFAKQRLPSMANASNAEFEGQGHMKKPYDGRCFCDLAVVPLKSKTKTTLGRARRIGAVISNGWMKHMMMELV</sequence>
<name>A0ABU6UCC0_9FABA</name>
<organism evidence="1 2">
    <name type="scientific">Stylosanthes scabra</name>
    <dbReference type="NCBI Taxonomy" id="79078"/>
    <lineage>
        <taxon>Eukaryota</taxon>
        <taxon>Viridiplantae</taxon>
        <taxon>Streptophyta</taxon>
        <taxon>Embryophyta</taxon>
        <taxon>Tracheophyta</taxon>
        <taxon>Spermatophyta</taxon>
        <taxon>Magnoliopsida</taxon>
        <taxon>eudicotyledons</taxon>
        <taxon>Gunneridae</taxon>
        <taxon>Pentapetalae</taxon>
        <taxon>rosids</taxon>
        <taxon>fabids</taxon>
        <taxon>Fabales</taxon>
        <taxon>Fabaceae</taxon>
        <taxon>Papilionoideae</taxon>
        <taxon>50 kb inversion clade</taxon>
        <taxon>dalbergioids sensu lato</taxon>
        <taxon>Dalbergieae</taxon>
        <taxon>Pterocarpus clade</taxon>
        <taxon>Stylosanthes</taxon>
    </lineage>
</organism>
<evidence type="ECO:0000313" key="2">
    <source>
        <dbReference type="Proteomes" id="UP001341840"/>
    </source>
</evidence>
<dbReference type="EMBL" id="JASCZI010120992">
    <property type="protein sequence ID" value="MED6158664.1"/>
    <property type="molecule type" value="Genomic_DNA"/>
</dbReference>